<evidence type="ECO:0000313" key="2">
    <source>
        <dbReference type="EMBL" id="KFK29325.1"/>
    </source>
</evidence>
<feature type="region of interest" description="Disordered" evidence="1">
    <location>
        <begin position="1"/>
        <end position="35"/>
    </location>
</feature>
<protein>
    <submittedName>
        <fullName evidence="2">Uncharacterized protein</fullName>
    </submittedName>
</protein>
<evidence type="ECO:0000256" key="1">
    <source>
        <dbReference type="SAM" id="MobiDB-lite"/>
    </source>
</evidence>
<gene>
    <name evidence="2" type="ordered locus">AALP_Aa7g118700</name>
</gene>
<dbReference type="Gramene" id="KFK29325">
    <property type="protein sequence ID" value="KFK29325"/>
    <property type="gene ID" value="AALP_AA7G118700"/>
</dbReference>
<keyword evidence="3" id="KW-1185">Reference proteome</keyword>
<dbReference type="AlphaFoldDB" id="A0A087GHH3"/>
<name>A0A087GHH3_ARAAL</name>
<dbReference type="EMBL" id="CM002875">
    <property type="protein sequence ID" value="KFK29325.1"/>
    <property type="molecule type" value="Genomic_DNA"/>
</dbReference>
<feature type="compositionally biased region" description="Basic and acidic residues" evidence="1">
    <location>
        <begin position="26"/>
        <end position="35"/>
    </location>
</feature>
<proteinExistence type="predicted"/>
<dbReference type="Proteomes" id="UP000029120">
    <property type="component" value="Chromosome 7"/>
</dbReference>
<accession>A0A087GHH3</accession>
<sequence>MKPQRDQTNKTLLQSKTRSKLRGKSHKPEPQQKPA</sequence>
<evidence type="ECO:0000313" key="3">
    <source>
        <dbReference type="Proteomes" id="UP000029120"/>
    </source>
</evidence>
<reference evidence="3" key="1">
    <citation type="journal article" date="2015" name="Nat. Plants">
        <title>Genome expansion of Arabis alpina linked with retrotransposition and reduced symmetric DNA methylation.</title>
        <authorList>
            <person name="Willing E.M."/>
            <person name="Rawat V."/>
            <person name="Mandakova T."/>
            <person name="Maumus F."/>
            <person name="James G.V."/>
            <person name="Nordstroem K.J."/>
            <person name="Becker C."/>
            <person name="Warthmann N."/>
            <person name="Chica C."/>
            <person name="Szarzynska B."/>
            <person name="Zytnicki M."/>
            <person name="Albani M.C."/>
            <person name="Kiefer C."/>
            <person name="Bergonzi S."/>
            <person name="Castaings L."/>
            <person name="Mateos J.L."/>
            <person name="Berns M.C."/>
            <person name="Bujdoso N."/>
            <person name="Piofczyk T."/>
            <person name="de Lorenzo L."/>
            <person name="Barrero-Sicilia C."/>
            <person name="Mateos I."/>
            <person name="Piednoel M."/>
            <person name="Hagmann J."/>
            <person name="Chen-Min-Tao R."/>
            <person name="Iglesias-Fernandez R."/>
            <person name="Schuster S.C."/>
            <person name="Alonso-Blanco C."/>
            <person name="Roudier F."/>
            <person name="Carbonero P."/>
            <person name="Paz-Ares J."/>
            <person name="Davis S.J."/>
            <person name="Pecinka A."/>
            <person name="Quesneville H."/>
            <person name="Colot V."/>
            <person name="Lysak M.A."/>
            <person name="Weigel D."/>
            <person name="Coupland G."/>
            <person name="Schneeberger K."/>
        </authorList>
    </citation>
    <scope>NUCLEOTIDE SEQUENCE [LARGE SCALE GENOMIC DNA]</scope>
    <source>
        <strain evidence="3">cv. Pajares</strain>
    </source>
</reference>
<organism evidence="2 3">
    <name type="scientific">Arabis alpina</name>
    <name type="common">Alpine rock-cress</name>
    <dbReference type="NCBI Taxonomy" id="50452"/>
    <lineage>
        <taxon>Eukaryota</taxon>
        <taxon>Viridiplantae</taxon>
        <taxon>Streptophyta</taxon>
        <taxon>Embryophyta</taxon>
        <taxon>Tracheophyta</taxon>
        <taxon>Spermatophyta</taxon>
        <taxon>Magnoliopsida</taxon>
        <taxon>eudicotyledons</taxon>
        <taxon>Gunneridae</taxon>
        <taxon>Pentapetalae</taxon>
        <taxon>rosids</taxon>
        <taxon>malvids</taxon>
        <taxon>Brassicales</taxon>
        <taxon>Brassicaceae</taxon>
        <taxon>Arabideae</taxon>
        <taxon>Arabis</taxon>
    </lineage>
</organism>